<dbReference type="RefSeq" id="WP_205005300.1">
    <property type="nucleotide sequence ID" value="NZ_CBCRXA010000003.1"/>
</dbReference>
<proteinExistence type="inferred from homology"/>
<comment type="similarity">
    <text evidence="5 14 16">Belongs to the RNase HII family.</text>
</comment>
<protein>
    <recommendedName>
        <fullName evidence="7 14">Ribonuclease HII</fullName>
        <shortName evidence="14">RNase HII</shortName>
        <ecNumber evidence="6 14">3.1.26.4</ecNumber>
    </recommendedName>
</protein>
<dbReference type="GO" id="GO:0004523">
    <property type="term" value="F:RNA-DNA hybrid ribonuclease activity"/>
    <property type="evidence" value="ECO:0007669"/>
    <property type="project" value="UniProtKB-EC"/>
</dbReference>
<dbReference type="InterPro" id="IPR022898">
    <property type="entry name" value="RNase_HII"/>
</dbReference>
<evidence type="ECO:0000256" key="2">
    <source>
        <dbReference type="ARBA" id="ARBA00001946"/>
    </source>
</evidence>
<keyword evidence="10 14" id="KW-0479">Metal-binding</keyword>
<keyword evidence="19" id="KW-1185">Reference proteome</keyword>
<evidence type="ECO:0000256" key="13">
    <source>
        <dbReference type="ARBA" id="ARBA00023211"/>
    </source>
</evidence>
<feature type="binding site" evidence="14 15">
    <location>
        <position position="170"/>
    </location>
    <ligand>
        <name>a divalent metal cation</name>
        <dbReference type="ChEBI" id="CHEBI:60240"/>
    </ligand>
</feature>
<dbReference type="PROSITE" id="PS51975">
    <property type="entry name" value="RNASE_H_2"/>
    <property type="match status" value="1"/>
</dbReference>
<feature type="binding site" evidence="14 15">
    <location>
        <position position="79"/>
    </location>
    <ligand>
        <name>a divalent metal cation</name>
        <dbReference type="ChEBI" id="CHEBI:60240"/>
    </ligand>
</feature>
<dbReference type="NCBIfam" id="NF000595">
    <property type="entry name" value="PRK00015.1-3"/>
    <property type="match status" value="1"/>
</dbReference>
<name>A0ABS2Q575_9BACL</name>
<dbReference type="NCBIfam" id="NF000594">
    <property type="entry name" value="PRK00015.1-1"/>
    <property type="match status" value="1"/>
</dbReference>
<evidence type="ECO:0000313" key="18">
    <source>
        <dbReference type="EMBL" id="MBM7656932.1"/>
    </source>
</evidence>
<dbReference type="EC" id="3.1.26.4" evidence="6 14"/>
<evidence type="ECO:0000256" key="3">
    <source>
        <dbReference type="ARBA" id="ARBA00004065"/>
    </source>
</evidence>
<dbReference type="PANTHER" id="PTHR10954:SF18">
    <property type="entry name" value="RIBONUCLEASE HII"/>
    <property type="match status" value="1"/>
</dbReference>
<evidence type="ECO:0000256" key="14">
    <source>
        <dbReference type="HAMAP-Rule" id="MF_00052"/>
    </source>
</evidence>
<organism evidence="18 19">
    <name type="scientific">Sporolactobacillus spathodeae</name>
    <dbReference type="NCBI Taxonomy" id="1465502"/>
    <lineage>
        <taxon>Bacteria</taxon>
        <taxon>Bacillati</taxon>
        <taxon>Bacillota</taxon>
        <taxon>Bacilli</taxon>
        <taxon>Bacillales</taxon>
        <taxon>Sporolactobacillaceae</taxon>
        <taxon>Sporolactobacillus</taxon>
    </lineage>
</organism>
<dbReference type="SUPFAM" id="SSF53098">
    <property type="entry name" value="Ribonuclease H-like"/>
    <property type="match status" value="1"/>
</dbReference>
<evidence type="ECO:0000256" key="12">
    <source>
        <dbReference type="ARBA" id="ARBA00022801"/>
    </source>
</evidence>
<reference evidence="18 19" key="1">
    <citation type="submission" date="2021-01" db="EMBL/GenBank/DDBJ databases">
        <title>Genomic Encyclopedia of Type Strains, Phase IV (KMG-IV): sequencing the most valuable type-strain genomes for metagenomic binning, comparative biology and taxonomic classification.</title>
        <authorList>
            <person name="Goeker M."/>
        </authorList>
    </citation>
    <scope>NUCLEOTIDE SEQUENCE [LARGE SCALE GENOMIC DNA]</scope>
    <source>
        <strain evidence="18 19">DSM 100968</strain>
    </source>
</reference>
<evidence type="ECO:0000256" key="9">
    <source>
        <dbReference type="ARBA" id="ARBA00022722"/>
    </source>
</evidence>
<evidence type="ECO:0000256" key="7">
    <source>
        <dbReference type="ARBA" id="ARBA00019179"/>
    </source>
</evidence>
<comment type="cofactor">
    <cofactor evidence="2">
        <name>Mg(2+)</name>
        <dbReference type="ChEBI" id="CHEBI:18420"/>
    </cofactor>
</comment>
<dbReference type="InterPro" id="IPR001352">
    <property type="entry name" value="RNase_HII/HIII"/>
</dbReference>
<dbReference type="CDD" id="cd07182">
    <property type="entry name" value="RNase_HII_bacteria_HII_like"/>
    <property type="match status" value="1"/>
</dbReference>
<dbReference type="PANTHER" id="PTHR10954">
    <property type="entry name" value="RIBONUCLEASE H2 SUBUNIT A"/>
    <property type="match status" value="1"/>
</dbReference>
<dbReference type="Gene3D" id="3.30.420.10">
    <property type="entry name" value="Ribonuclease H-like superfamily/Ribonuclease H"/>
    <property type="match status" value="1"/>
</dbReference>
<accession>A0ABS2Q575</accession>
<sequence length="253" mass="27806">MKKPSIAAIKEQLVHCRELDATQRQQLEADDRVGVRRLLEIWKRKRANEQTLIEKFHEMNVFEDKLHADGFQAIAGIDEAGRGPLAGPVVAACVILQPGTVILGLNDSKQLSASKRDALFDQIQTNALSYGIGTASAKEIDTINIYQAAKQAMLRALADMTLEPDYLLVDAMTLPVLTAQESLIKGDARSNSVAAASILAKVTRDRQMKELDQCYPGYGFAEHKGYGTALHLQAIEKLGPCPEHRMTFAPLHS</sequence>
<dbReference type="HAMAP" id="MF_00052_B">
    <property type="entry name" value="RNase_HII_B"/>
    <property type="match status" value="1"/>
</dbReference>
<dbReference type="InterPro" id="IPR036397">
    <property type="entry name" value="RNaseH_sf"/>
</dbReference>
<evidence type="ECO:0000256" key="15">
    <source>
        <dbReference type="PROSITE-ProRule" id="PRU01319"/>
    </source>
</evidence>
<dbReference type="Pfam" id="PF01351">
    <property type="entry name" value="RNase_HII"/>
    <property type="match status" value="1"/>
</dbReference>
<gene>
    <name evidence="14" type="primary">rnhB</name>
    <name evidence="18" type="ORF">JOC27_000373</name>
</gene>
<comment type="function">
    <text evidence="3 14 16">Endonuclease that specifically degrades the RNA of RNA-DNA hybrids.</text>
</comment>
<evidence type="ECO:0000256" key="16">
    <source>
        <dbReference type="RuleBase" id="RU003515"/>
    </source>
</evidence>
<dbReference type="EMBL" id="JAFBEV010000003">
    <property type="protein sequence ID" value="MBM7656932.1"/>
    <property type="molecule type" value="Genomic_DNA"/>
</dbReference>
<comment type="cofactor">
    <cofactor evidence="14 15">
        <name>Mn(2+)</name>
        <dbReference type="ChEBI" id="CHEBI:29035"/>
    </cofactor>
    <cofactor evidence="14 15">
        <name>Mg(2+)</name>
        <dbReference type="ChEBI" id="CHEBI:18420"/>
    </cofactor>
    <text evidence="14 15">Manganese or magnesium. Binds 1 divalent metal ion per monomer in the absence of substrate. May bind a second metal ion after substrate binding.</text>
</comment>
<evidence type="ECO:0000256" key="6">
    <source>
        <dbReference type="ARBA" id="ARBA00012180"/>
    </source>
</evidence>
<dbReference type="Proteomes" id="UP000823201">
    <property type="component" value="Unassembled WGS sequence"/>
</dbReference>
<keyword evidence="12 14" id="KW-0378">Hydrolase</keyword>
<keyword evidence="9 14" id="KW-0540">Nuclease</keyword>
<evidence type="ECO:0000256" key="4">
    <source>
        <dbReference type="ARBA" id="ARBA00004496"/>
    </source>
</evidence>
<feature type="domain" description="RNase H type-2" evidence="17">
    <location>
        <begin position="72"/>
        <end position="253"/>
    </location>
</feature>
<evidence type="ECO:0000256" key="10">
    <source>
        <dbReference type="ARBA" id="ARBA00022723"/>
    </source>
</evidence>
<evidence type="ECO:0000313" key="19">
    <source>
        <dbReference type="Proteomes" id="UP000823201"/>
    </source>
</evidence>
<comment type="caution">
    <text evidence="18">The sequence shown here is derived from an EMBL/GenBank/DDBJ whole genome shotgun (WGS) entry which is preliminary data.</text>
</comment>
<evidence type="ECO:0000256" key="1">
    <source>
        <dbReference type="ARBA" id="ARBA00000077"/>
    </source>
</evidence>
<evidence type="ECO:0000256" key="11">
    <source>
        <dbReference type="ARBA" id="ARBA00022759"/>
    </source>
</evidence>
<evidence type="ECO:0000259" key="17">
    <source>
        <dbReference type="PROSITE" id="PS51975"/>
    </source>
</evidence>
<comment type="subcellular location">
    <subcellularLocation>
        <location evidence="4 14">Cytoplasm</location>
    </subcellularLocation>
</comment>
<dbReference type="InterPro" id="IPR012337">
    <property type="entry name" value="RNaseH-like_sf"/>
</dbReference>
<dbReference type="InterPro" id="IPR024567">
    <property type="entry name" value="RNase_HII/HIII_dom"/>
</dbReference>
<keyword evidence="8 14" id="KW-0963">Cytoplasm</keyword>
<feature type="binding site" evidence="14 15">
    <location>
        <position position="78"/>
    </location>
    <ligand>
        <name>a divalent metal cation</name>
        <dbReference type="ChEBI" id="CHEBI:60240"/>
    </ligand>
</feature>
<evidence type="ECO:0000256" key="5">
    <source>
        <dbReference type="ARBA" id="ARBA00007383"/>
    </source>
</evidence>
<keyword evidence="13 14" id="KW-0464">Manganese</keyword>
<comment type="catalytic activity">
    <reaction evidence="1 14 15 16">
        <text>Endonucleolytic cleavage to 5'-phosphomonoester.</text>
        <dbReference type="EC" id="3.1.26.4"/>
    </reaction>
</comment>
<keyword evidence="11 14" id="KW-0255">Endonuclease</keyword>
<evidence type="ECO:0000256" key="8">
    <source>
        <dbReference type="ARBA" id="ARBA00022490"/>
    </source>
</evidence>